<dbReference type="CDD" id="cd00593">
    <property type="entry name" value="RIBOc"/>
    <property type="match status" value="2"/>
</dbReference>
<feature type="domain" description="RNase III" evidence="3">
    <location>
        <begin position="1643"/>
        <end position="1850"/>
    </location>
</feature>
<dbReference type="Pfam" id="PF20931">
    <property type="entry name" value="Dicer_platform"/>
    <property type="match status" value="1"/>
</dbReference>
<dbReference type="GO" id="GO:0006396">
    <property type="term" value="P:RNA processing"/>
    <property type="evidence" value="ECO:0007669"/>
    <property type="project" value="InterPro"/>
</dbReference>
<dbReference type="PANTHER" id="PTHR14950:SF37">
    <property type="entry name" value="ENDORIBONUCLEASE DICER"/>
    <property type="match status" value="1"/>
</dbReference>
<evidence type="ECO:0000313" key="4">
    <source>
        <dbReference type="EMBL" id="CBY36441.1"/>
    </source>
</evidence>
<dbReference type="Proteomes" id="UP000011014">
    <property type="component" value="Unassembled WGS sequence"/>
</dbReference>
<dbReference type="InterPro" id="IPR000999">
    <property type="entry name" value="RNase_III_dom"/>
</dbReference>
<feature type="domain" description="RNase III" evidence="3">
    <location>
        <begin position="1891"/>
        <end position="2067"/>
    </location>
</feature>
<dbReference type="PANTHER" id="PTHR14950">
    <property type="entry name" value="DICER-RELATED"/>
    <property type="match status" value="1"/>
</dbReference>
<dbReference type="PROSITE" id="PS00517">
    <property type="entry name" value="RNASE_3_1"/>
    <property type="match status" value="1"/>
</dbReference>
<feature type="compositionally biased region" description="Acidic residues" evidence="2">
    <location>
        <begin position="347"/>
        <end position="360"/>
    </location>
</feature>
<accession>E4YLT0</accession>
<evidence type="ECO:0000256" key="1">
    <source>
        <dbReference type="ARBA" id="ARBA00022801"/>
    </source>
</evidence>
<dbReference type="InterPro" id="IPR048512">
    <property type="entry name" value="Dicer_platform"/>
</dbReference>
<keyword evidence="1" id="KW-0378">Hydrolase</keyword>
<evidence type="ECO:0000256" key="2">
    <source>
        <dbReference type="SAM" id="MobiDB-lite"/>
    </source>
</evidence>
<protein>
    <recommendedName>
        <fullName evidence="3">RNase III domain-containing protein</fullName>
    </recommendedName>
</protein>
<reference evidence="4" key="1">
    <citation type="journal article" date="2010" name="Science">
        <title>Plasticity of animal genome architecture unmasked by rapid evolution of a pelagic tunicate.</title>
        <authorList>
            <person name="Denoeud F."/>
            <person name="Henriet S."/>
            <person name="Mungpakdee S."/>
            <person name="Aury J.M."/>
            <person name="Da Silva C."/>
            <person name="Brinkmann H."/>
            <person name="Mikhaleva J."/>
            <person name="Olsen L.C."/>
            <person name="Jubin C."/>
            <person name="Canestro C."/>
            <person name="Bouquet J.M."/>
            <person name="Danks G."/>
            <person name="Poulain J."/>
            <person name="Campsteijn C."/>
            <person name="Adamski M."/>
            <person name="Cross I."/>
            <person name="Yadetie F."/>
            <person name="Muffato M."/>
            <person name="Louis A."/>
            <person name="Butcher S."/>
            <person name="Tsagkogeorga G."/>
            <person name="Konrad A."/>
            <person name="Singh S."/>
            <person name="Jensen M.F."/>
            <person name="Cong E.H."/>
            <person name="Eikeseth-Otteraa H."/>
            <person name="Noel B."/>
            <person name="Anthouard V."/>
            <person name="Porcel B.M."/>
            <person name="Kachouri-Lafond R."/>
            <person name="Nishino A."/>
            <person name="Ugolini M."/>
            <person name="Chourrout P."/>
            <person name="Nishida H."/>
            <person name="Aasland R."/>
            <person name="Huzurbazar S."/>
            <person name="Westhof E."/>
            <person name="Delsuc F."/>
            <person name="Lehrach H."/>
            <person name="Reinhardt R."/>
            <person name="Weissenbach J."/>
            <person name="Roy S.W."/>
            <person name="Artiguenave F."/>
            <person name="Postlethwait J.H."/>
            <person name="Manak J.R."/>
            <person name="Thompson E.M."/>
            <person name="Jaillon O."/>
            <person name="Du Pasquier L."/>
            <person name="Boudinot P."/>
            <person name="Liberles D.A."/>
            <person name="Volff J.N."/>
            <person name="Philippe H."/>
            <person name="Lenhard B."/>
            <person name="Roest Crollius H."/>
            <person name="Wincker P."/>
            <person name="Chourrout D."/>
        </authorList>
    </citation>
    <scope>NUCLEOTIDE SEQUENCE [LARGE SCALE GENOMIC DNA]</scope>
</reference>
<organism evidence="4">
    <name type="scientific">Oikopleura dioica</name>
    <name type="common">Tunicate</name>
    <dbReference type="NCBI Taxonomy" id="34765"/>
    <lineage>
        <taxon>Eukaryota</taxon>
        <taxon>Metazoa</taxon>
        <taxon>Chordata</taxon>
        <taxon>Tunicata</taxon>
        <taxon>Appendicularia</taxon>
        <taxon>Copelata</taxon>
        <taxon>Oikopleuridae</taxon>
        <taxon>Oikopleura</taxon>
    </lineage>
</organism>
<name>E4YLT0_OIKDI</name>
<feature type="region of interest" description="Disordered" evidence="2">
    <location>
        <begin position="340"/>
        <end position="364"/>
    </location>
</feature>
<dbReference type="Gene3D" id="1.10.1520.10">
    <property type="entry name" value="Ribonuclease III domain"/>
    <property type="match status" value="2"/>
</dbReference>
<gene>
    <name evidence="4" type="ORF">GSOID_T00029448001</name>
</gene>
<dbReference type="PROSITE" id="PS50142">
    <property type="entry name" value="RNASE_3_2"/>
    <property type="match status" value="2"/>
</dbReference>
<dbReference type="EMBL" id="FN654778">
    <property type="protein sequence ID" value="CBY36441.1"/>
    <property type="molecule type" value="Genomic_DNA"/>
</dbReference>
<dbReference type="GO" id="GO:0004525">
    <property type="term" value="F:ribonuclease III activity"/>
    <property type="evidence" value="ECO:0007669"/>
    <property type="project" value="InterPro"/>
</dbReference>
<dbReference type="SUPFAM" id="SSF69065">
    <property type="entry name" value="RNase III domain-like"/>
    <property type="match status" value="2"/>
</dbReference>
<sequence>MTDILTRPQDFLSSNVVFYNNLIIHQHPTLLFKETKDDLLERIITNAKAYTHISKRIKISLDKCMEIFWSKKVLEETKKETYPIFEESKYVSKIASELKAYGNETGKAIFVVRREYDVRKQMEKQGARPDVVIILSQAQPSYETEKMAEIVMSVKETCKKKRSVPEFTGAQERLKHLLGTARDDIAALFQQHEFTHYETEIEYKNFNLCKDEDQQMIKLIDDSPDKMVEKPASFMIHKADEILGDCLKILDNFGTYGLIRWFPDLQLRLSLLGTTYEKSPLNNKSNANIMINIIFDMVMTTFFSCQAVIEELNEIEDKECLLSDRLWMFLWDIRERFNPPKHKEESNDTSDLSEAEPDSDDERRAKEIKKHEFRDSENELPSWFTEFDVKTVKKAPSSVTKFNPYEKPVEEMIGVGFGKYIVNFNNEVLCYAFHTALKTMSEREFPLFSCIIPFFKTTKSLQLGTPFKSSMRNSALVGESNERTFKKKDKETAERMKSGLEQFMDGTNLSGLLITTSSVPKYVIDGLVTQGKCPISMGYRFEEPNKDYFNLPVRDGAIQLVVNMNTYDKMTDVNKEIKRFAEGGCTKLKIQSDPDIFSELLESSEDGVDIADDFVLEGFPENKSSQDILRDIVSKVCVHDIYSNFKINTAKQDDGRWVAIAGFPMDFPISKKVFTSGLFADEDEAVDNVCKIAITRFKKDNQDDFLFLRNPKIDNEEKREKYHTRGPREFEEDLPVHPFTESANYEKYLIDNKKQYRRIFPECLQGGPLEPGKPCYLYLVKICKTNRSCENEKIKTSTEEKFPYDFSERAFGILVAKPIVSVAPFSIYHPKKKKTTFALDVEVTLLRSMLVFDEVELKQLNHFYRVVTELHDGHMVDGHFDSCIPAADVVKTHQLICEAEKETQSDRKKAEQSGWEKSRSTPKYHELKPWLRKGEIQLLYVPLAKRQLPWHGFDIDWFTITEMEVFESRCCQIARARNQNWSKKNEAIAELLRIRKQYSQKLEDGSVHPEYTRKSEEIAFLKKDLHLLNSSEDKTTVPHPLIPKKNGKIIRRRHEDRITKVWEDQRVWYEPYHKADASFELNILMKPSKQIEMIRGREFHWRQEVKKITIYVQKKPGDSKTQVHVCQVVQTSEFAWRLPVPLCGEKSCSLCPHEPTRKKHFYGELNEVFDRGQHDLKIYHKEDILVWQPRSENYYLSAEFSDKDGATNDYNLQKPQTYNDYHKKIKPEFAGKGKKLVRISESFINSKQTMITRHPPEGGKLNSSKLLFMEHIEYHFLPKFMFIQASKLPGITVRLIQLLNAEELRIKFTKEYNTQIFPSLAEGNLTKKPGLSPMELYAMLSKSPLTSYKITTVKRFKGYVEGTEFKNETFLFNNLAPAACEFGYKAKDEESIADPKNGVEYTYKKIKVSENKLPAPVNSVNFERLFDSLGPVYPPPVFGERSYYLPPHVDKILDHKVPMIPEKHDKLDFGLLSNAINAQEKQAWALRRRDPKKTKTLYSDFSCWSQPRIDEQIDKEHFEREKDWYGENEIEVFEKNVQKHPATFIPWFSEKKQGIIDESLKHFKSFGKFSENNKEGDAREKAQADLVRQALGRLVVQSNCSDWFLKLQRSAAIYKEEMDSQTDSENSSTHLSLTNDNYEHRKITKFLKRIEQKSPEPPVDFLARECFAPPPSLLLRALTQPTANDFFNLERLEFFGDSFIKIACTRMLYEKYAHFSDGELTSARGAYISNANFLKLLKLRLSDGSCLQIPRYMNCYDNSRKTSGVIRAPGYVYSYNENFCPNAQPWYKLDDNGDETEIFPPMTDCSQFVSENFRDTHFNYMFFDSKDKRVDKKTADVVESLIGAYLVTGGEKMAARFVIMLNNLYKMTVDSSPEFLEEDLVEPDPRTQSIIDELQNELEYTFKTPHLCRLALAKKKYTKDPKDNFERLEFLGDAVLDYLVVDELYNRRSAALDSGQLTDLKQSITSNNLFGSLAFCMGLPQSTLMKASAAKDHISCMYKLEQFKNLLNKPKHGVPLNPDLKRVLEKANWNNKTSNRAGPYSSYLLDIPKWFGDVFESMFGAVWLDCNQCLSEIWDIYKSKIIPVMGIEGNRAYDPEFINTLNPRREIGKRKYRIEETTSSKPEKLNTKDKIREFLKKKKMEEFTEDSLRFTGYYFCFAEISQDQNRDLKKRDFGIGPSENSATFAAYHRLLFQLNL</sequence>
<proteinExistence type="predicted"/>
<feature type="region of interest" description="Disordered" evidence="2">
    <location>
        <begin position="901"/>
        <end position="920"/>
    </location>
</feature>
<dbReference type="Pfam" id="PF00636">
    <property type="entry name" value="Ribonuclease_3"/>
    <property type="match status" value="2"/>
</dbReference>
<evidence type="ECO:0000259" key="3">
    <source>
        <dbReference type="PROSITE" id="PS50142"/>
    </source>
</evidence>
<dbReference type="InterPro" id="IPR036389">
    <property type="entry name" value="RNase_III_sf"/>
</dbReference>
<dbReference type="SMART" id="SM00535">
    <property type="entry name" value="RIBOc"/>
    <property type="match status" value="2"/>
</dbReference>